<name>A0AA86UZQ1_9EUKA</name>
<dbReference type="Gene3D" id="2.160.20.110">
    <property type="match status" value="1"/>
</dbReference>
<reference evidence="1" key="1">
    <citation type="submission" date="2023-06" db="EMBL/GenBank/DDBJ databases">
        <authorList>
            <person name="Kurt Z."/>
        </authorList>
    </citation>
    <scope>NUCLEOTIDE SEQUENCE</scope>
</reference>
<evidence type="ECO:0000313" key="1">
    <source>
        <dbReference type="EMBL" id="CAI9970542.1"/>
    </source>
</evidence>
<dbReference type="EMBL" id="CATOUU010001074">
    <property type="protein sequence ID" value="CAI9970542.1"/>
    <property type="molecule type" value="Genomic_DNA"/>
</dbReference>
<keyword evidence="3" id="KW-1185">Reference proteome</keyword>
<organism evidence="1">
    <name type="scientific">Hexamita inflata</name>
    <dbReference type="NCBI Taxonomy" id="28002"/>
    <lineage>
        <taxon>Eukaryota</taxon>
        <taxon>Metamonada</taxon>
        <taxon>Diplomonadida</taxon>
        <taxon>Hexamitidae</taxon>
        <taxon>Hexamitinae</taxon>
        <taxon>Hexamita</taxon>
    </lineage>
</organism>
<accession>A0AA86UZQ1</accession>
<comment type="caution">
    <text evidence="1">The sequence shown here is derived from an EMBL/GenBank/DDBJ whole genome shotgun (WGS) entry which is preliminary data.</text>
</comment>
<proteinExistence type="predicted"/>
<dbReference type="Proteomes" id="UP001642409">
    <property type="component" value="Unassembled WGS sequence"/>
</dbReference>
<dbReference type="EMBL" id="CAXDID020000122">
    <property type="protein sequence ID" value="CAL6032400.1"/>
    <property type="molecule type" value="Genomic_DNA"/>
</dbReference>
<evidence type="ECO:0000313" key="3">
    <source>
        <dbReference type="Proteomes" id="UP001642409"/>
    </source>
</evidence>
<protein>
    <submittedName>
        <fullName evidence="1">Uncharacterized protein</fullName>
    </submittedName>
</protein>
<sequence length="1151" mass="124671">MLASIILSKQLSNISYQQVCQNSITINSNQYNYCLKTQNINQLKLVNEMFMSQKYNQQIFFYTENTKYSIIDMHVNNYNVNSFSLFGFVIDTQNVMDSQINISMNYEIFQGALICIKCDVQIMNCTLIFVAAGAQISALVIEVNQLLQILQSFVQYRATCSNSSGFINVINSQINLSIIDCKLTGGNLIESNYSGFIASVITMHPHLVNINTFFVCVNNITALGNQSISVQLDVNLQCDICGEKYMVYGLCLDSLQYGQQVNGVIQCAHPFMFSDNQCVCIQGYILDKQNCVDILQAIRNMTSVDNSGFSQRVTNIERIVQELDNSIIQNVSQIIGHIQTTQSTLESHIVSNYSSLDANLQSNTTALDKRLSGNATMLVNSIVSYANALDNFIYQNSTTLDWRIYNNISALNFSFTNTTNTISQRIQTLQFNLTTLDYFTKNFQQNQSQQNQQMKQVIISLGQKVNCLNNAGTFIEGLCLANYTVNCSENSSCSQLIYFASFDLYFITYSISTVSNFSSGSVFSTTTVITNALIDVYDNVYSSPVNPLFQSQSTFTNLKIQFRAQTLNSGSFIASLSSAVTINQMNIVSISGSQLTVNANSQINILTNSPTGAIINNLLVNLSFAPSNGNITLINNINGVFNISGYQVLGDYNSTLTVAMIGINVLMATIINVNQVSFRPNTYNVGNGSSYLFGSSVSGASTFTINNLAIIIGNNSNFLLLCQISTYNKDTNFYQFGGMIASIHSASSLSVNNVILDSYQKFSTSYVRLSGFLIGYVQANSNNVTIKNVCFQQKTTGTTTQFNSFGLIGQNCGNTSIQNASVTFSVQGVMFQYYGIVGDQSTSSLYTEVINLITSVSVGSGGNVGSVFGQEAAKNCSVQNASMVGGNFSGSNCVGGIIGSQYSSTNLTMFNFSIKNSNVSGQSFAIGGIIGQQNSNTNTMIINSYIQNANIQGSSYAVGGVIGQQISNAMIQNLSVKNSNIYGFNFAIGGFIGYLSSNSTIMNSLIQNSSVSSVNDSVGGIIGYSKSNTKLTIIDLSVQNSIISGSSQVGGMIGYQYVYTNLTIMNSLISNSNISGLNNVGGIIGNCRSAFNLASSQIQFVRISGSGQNIGVVAGLNQGAYSFVNSTTTSNYINSVLYADCAVLSNIVSGC</sequence>
<dbReference type="AlphaFoldDB" id="A0AA86UZQ1"/>
<reference evidence="2 3" key="2">
    <citation type="submission" date="2024-07" db="EMBL/GenBank/DDBJ databases">
        <authorList>
            <person name="Akdeniz Z."/>
        </authorList>
    </citation>
    <scope>NUCLEOTIDE SEQUENCE [LARGE SCALE GENOMIC DNA]</scope>
</reference>
<gene>
    <name evidence="2" type="ORF">HINF_LOCUS34468</name>
    <name evidence="1" type="ORF">HINF_LOCUS58187</name>
</gene>
<evidence type="ECO:0000313" key="2">
    <source>
        <dbReference type="EMBL" id="CAL6032400.1"/>
    </source>
</evidence>